<name>A0ABP9CH88_9PSEU</name>
<dbReference type="InterPro" id="IPR005561">
    <property type="entry name" value="ANTAR"/>
</dbReference>
<dbReference type="RefSeq" id="WP_345423908.1">
    <property type="nucleotide sequence ID" value="NZ_BAABHO010000071.1"/>
</dbReference>
<dbReference type="Proteomes" id="UP001500928">
    <property type="component" value="Unassembled WGS sequence"/>
</dbReference>
<dbReference type="Gene3D" id="1.10.10.10">
    <property type="entry name" value="Winged helix-like DNA-binding domain superfamily/Winged helix DNA-binding domain"/>
    <property type="match status" value="1"/>
</dbReference>
<dbReference type="Pfam" id="PF03861">
    <property type="entry name" value="ANTAR"/>
    <property type="match status" value="1"/>
</dbReference>
<comment type="caution">
    <text evidence="2">The sequence shown here is derived from an EMBL/GenBank/DDBJ whole genome shotgun (WGS) entry which is preliminary data.</text>
</comment>
<organism evidence="2 3">
    <name type="scientific">Actinomycetospora chlora</name>
    <dbReference type="NCBI Taxonomy" id="663608"/>
    <lineage>
        <taxon>Bacteria</taxon>
        <taxon>Bacillati</taxon>
        <taxon>Actinomycetota</taxon>
        <taxon>Actinomycetes</taxon>
        <taxon>Pseudonocardiales</taxon>
        <taxon>Pseudonocardiaceae</taxon>
        <taxon>Actinomycetospora</taxon>
    </lineage>
</organism>
<dbReference type="PROSITE" id="PS50921">
    <property type="entry name" value="ANTAR"/>
    <property type="match status" value="1"/>
</dbReference>
<dbReference type="EMBL" id="BAABHO010000071">
    <property type="protein sequence ID" value="GAA4810746.1"/>
    <property type="molecule type" value="Genomic_DNA"/>
</dbReference>
<evidence type="ECO:0000313" key="3">
    <source>
        <dbReference type="Proteomes" id="UP001500928"/>
    </source>
</evidence>
<dbReference type="InterPro" id="IPR036388">
    <property type="entry name" value="WH-like_DNA-bd_sf"/>
</dbReference>
<reference evidence="3" key="1">
    <citation type="journal article" date="2019" name="Int. J. Syst. Evol. Microbiol.">
        <title>The Global Catalogue of Microorganisms (GCM) 10K type strain sequencing project: providing services to taxonomists for standard genome sequencing and annotation.</title>
        <authorList>
            <consortium name="The Broad Institute Genomics Platform"/>
            <consortium name="The Broad Institute Genome Sequencing Center for Infectious Disease"/>
            <person name="Wu L."/>
            <person name="Ma J."/>
        </authorList>
    </citation>
    <scope>NUCLEOTIDE SEQUENCE [LARGE SCALE GENOMIC DNA]</scope>
    <source>
        <strain evidence="3">JCM 17979</strain>
    </source>
</reference>
<accession>A0ABP9CH88</accession>
<gene>
    <name evidence="2" type="ORF">GCM10023200_55660</name>
</gene>
<protein>
    <recommendedName>
        <fullName evidence="1">ANTAR domain-containing protein</fullName>
    </recommendedName>
</protein>
<sequence length="75" mass="8114">MTLPRAQDPSTTTADVYRAEGVLAERLGLDLPAAGQVLRDEAAIRALPVLDVAREVLRGQWELPTTTVIDPWGSC</sequence>
<feature type="domain" description="ANTAR" evidence="1">
    <location>
        <begin position="1"/>
        <end position="57"/>
    </location>
</feature>
<keyword evidence="3" id="KW-1185">Reference proteome</keyword>
<evidence type="ECO:0000313" key="2">
    <source>
        <dbReference type="EMBL" id="GAA4810746.1"/>
    </source>
</evidence>
<proteinExistence type="predicted"/>
<evidence type="ECO:0000259" key="1">
    <source>
        <dbReference type="PROSITE" id="PS50921"/>
    </source>
</evidence>